<keyword evidence="4" id="KW-1185">Reference proteome</keyword>
<comment type="caution">
    <text evidence="3">The sequence shown here is derived from an EMBL/GenBank/DDBJ whole genome shotgun (WGS) entry which is preliminary data.</text>
</comment>
<organism evidence="3 4">
    <name type="scientific">Amycolatopsis speibonae</name>
    <dbReference type="NCBI Taxonomy" id="1450224"/>
    <lineage>
        <taxon>Bacteria</taxon>
        <taxon>Bacillati</taxon>
        <taxon>Actinomycetota</taxon>
        <taxon>Actinomycetes</taxon>
        <taxon>Pseudonocardiales</taxon>
        <taxon>Pseudonocardiaceae</taxon>
        <taxon>Amycolatopsis</taxon>
    </lineage>
</organism>
<dbReference type="RefSeq" id="WP_378241108.1">
    <property type="nucleotide sequence ID" value="NZ_JBHRWK010000035.1"/>
</dbReference>
<accession>A0ABV7P1K2</accession>
<evidence type="ECO:0000256" key="2">
    <source>
        <dbReference type="SAM" id="SignalP"/>
    </source>
</evidence>
<protein>
    <recommendedName>
        <fullName evidence="5">Ig-like domain-containing protein</fullName>
    </recommendedName>
</protein>
<name>A0ABV7P1K2_9PSEU</name>
<reference evidence="4" key="1">
    <citation type="journal article" date="2019" name="Int. J. Syst. Evol. Microbiol.">
        <title>The Global Catalogue of Microorganisms (GCM) 10K type strain sequencing project: providing services to taxonomists for standard genome sequencing and annotation.</title>
        <authorList>
            <consortium name="The Broad Institute Genomics Platform"/>
            <consortium name="The Broad Institute Genome Sequencing Center for Infectious Disease"/>
            <person name="Wu L."/>
            <person name="Ma J."/>
        </authorList>
    </citation>
    <scope>NUCLEOTIDE SEQUENCE [LARGE SCALE GENOMIC DNA]</scope>
    <source>
        <strain evidence="4">CGMCC 4.7676</strain>
    </source>
</reference>
<evidence type="ECO:0000313" key="4">
    <source>
        <dbReference type="Proteomes" id="UP001595645"/>
    </source>
</evidence>
<dbReference type="Proteomes" id="UP001595645">
    <property type="component" value="Unassembled WGS sequence"/>
</dbReference>
<dbReference type="EMBL" id="JBHRWK010000035">
    <property type="protein sequence ID" value="MFC3452322.1"/>
    <property type="molecule type" value="Genomic_DNA"/>
</dbReference>
<dbReference type="PROSITE" id="PS51257">
    <property type="entry name" value="PROKAR_LIPOPROTEIN"/>
    <property type="match status" value="1"/>
</dbReference>
<feature type="chain" id="PRO_5046320056" description="Ig-like domain-containing protein" evidence="2">
    <location>
        <begin position="25"/>
        <end position="320"/>
    </location>
</feature>
<evidence type="ECO:0008006" key="5">
    <source>
        <dbReference type="Google" id="ProtNLM"/>
    </source>
</evidence>
<gene>
    <name evidence="3" type="ORF">ACFOSH_23040</name>
</gene>
<evidence type="ECO:0000313" key="3">
    <source>
        <dbReference type="EMBL" id="MFC3452322.1"/>
    </source>
</evidence>
<feature type="compositionally biased region" description="Low complexity" evidence="1">
    <location>
        <begin position="41"/>
        <end position="52"/>
    </location>
</feature>
<feature type="signal peptide" evidence="2">
    <location>
        <begin position="1"/>
        <end position="24"/>
    </location>
</feature>
<feature type="region of interest" description="Disordered" evidence="1">
    <location>
        <begin position="25"/>
        <end position="120"/>
    </location>
</feature>
<sequence length="320" mass="32053">MTTTRRAGSIAAGLLLIAALTSCGREPAAKDPDSPPVPEISTGSPSATASSGEIPVPGTSTAAGPGKPGGTSAAPPDQPPRPGTRPGQGPGSGPGPAGKSPAPGSPANPCGKPPAGPAEDGRAQQRIVFPALGTHQWPDVEVTMRACATSGLPVAYQLQNGGRGGSCWASALTGVTTRAQSVPLTCEVTATQAGNAAFAPAQPVVLTWMVNKLAVKIGWLGSADTLVYSPGNPGATLQVRVTAMHDLPRLMIYTRANGACSIAQAPTSIGGSGGAAITFDVRVALVDPGTQAGSCDLRVSVDSNQIAIGSYDDRHYVVRR</sequence>
<feature type="compositionally biased region" description="Gly residues" evidence="1">
    <location>
        <begin position="86"/>
        <end position="96"/>
    </location>
</feature>
<proteinExistence type="predicted"/>
<evidence type="ECO:0000256" key="1">
    <source>
        <dbReference type="SAM" id="MobiDB-lite"/>
    </source>
</evidence>
<feature type="compositionally biased region" description="Pro residues" evidence="1">
    <location>
        <begin position="103"/>
        <end position="116"/>
    </location>
</feature>
<keyword evidence="2" id="KW-0732">Signal</keyword>